<feature type="domain" description="ESF1 RRM" evidence="7">
    <location>
        <begin position="520"/>
        <end position="621"/>
    </location>
</feature>
<accession>A0A2C6L7J8</accession>
<feature type="region of interest" description="Disordered" evidence="5">
    <location>
        <begin position="1"/>
        <end position="65"/>
    </location>
</feature>
<feature type="compositionally biased region" description="Basic and acidic residues" evidence="5">
    <location>
        <begin position="747"/>
        <end position="758"/>
    </location>
</feature>
<evidence type="ECO:0000259" key="7">
    <source>
        <dbReference type="Pfam" id="PF25121"/>
    </source>
</evidence>
<evidence type="ECO:0000256" key="2">
    <source>
        <dbReference type="ARBA" id="ARBA00009087"/>
    </source>
</evidence>
<sequence length="1107" mass="124786">MARDRRKKSGDSVKSQQKDTKDIKERRKKTTPQGTERNYQTHECHNKTSSPSSSSASSSSQDSRFCAKTDRRFLLDKLLPGKKKKESQLALLSEQQRAVRQEKLKQQRNRTAGKRGDDEENEASSCRGEEEEGDKKKNWNRGGVSPFRSSLQVSDWQNDERFARIFTDESFAVGGGGTGKVDKFGRKLDKKQGSEKTKKKQKGEEQEKKKVVEKRTSVGEDDEGDEEEELAQKNKVGEKEKRMQKKKAPSKAIEEEDEEEEGDAGDAAGSEDEAEEEENEEDEEAQEEEEVEEDHESTETSSTSSESEEDEDEEEEEGPSVWDQEGDGLVMGEEASRRLAVMGLEWENISADDLLLLFRSFVRDFLSSSSGAGLNGVSTGGEGEDKKKKGEAEGGWGKNTPEDIVRSVKIYPSDFGLKRMEIEAVKGPCIDWASVERGRRSSEGEEDESGEDEEAEADESGEEESEEQGEEEEESEGGEAEGKQEAAADDHDDEPSGEDEDKEESEASEQENEQDDEANEEEEGGGREQGMYVDSDTDVDDDDDLKPTEEEERLYNEALRKYEKERSQYYYAVVEFNSVASAKFFYDELDGCDISFAVDGLDLRFIPDELEFPHEPTSVSTLGSSEKAAAALLRYEPPPSMSTALRHSRVKCTWDENPAERTKLLRKKFTEKELRELDLQAYLASSSSEEEDDEEEDEAAAENSKTMGGGRKRWKVTEENLQEYRRQLLGDAADLSTDDEDDEEDYDISRKSDVKDNGKASGASSGIVISFDGELETLDQQSSREANEDFIIKEKKPRGITQADEEAWDNYVREKKKKEKQIQKREQKKFEAMRLREEEEGDEEEDEEKRSSLGETKGRKKETRKFPLFSSGTGGEDDEGTSDPESATLVNGESKKKKLQRSKRRAESTTERPQLSGNEAAELELLTLGHEEDVVMLSLPSGQDARRHFDLRAELHDGKKKKRKLDRRCGRNEAENPSEKAEAEASFKVDVEDSRFSRLFSDPDFAIDPTNPHFKRTAATEELLKEKRMRSSQQKLAAFKQPPHDVLRSQQAKNTTVQKRKGGDVVSTERCSVDTGAGTLEKETEAKKKKTKTGNFSLFASKKCEAL</sequence>
<dbReference type="OrthoDB" id="431825at2759"/>
<keyword evidence="3" id="KW-0175">Coiled coil</keyword>
<feature type="compositionally biased region" description="Acidic residues" evidence="5">
    <location>
        <begin position="306"/>
        <end position="318"/>
    </location>
</feature>
<evidence type="ECO:0000313" key="9">
    <source>
        <dbReference type="Proteomes" id="UP000221165"/>
    </source>
</evidence>
<dbReference type="Proteomes" id="UP000221165">
    <property type="component" value="Unassembled WGS sequence"/>
</dbReference>
<feature type="compositionally biased region" description="Acidic residues" evidence="5">
    <location>
        <begin position="736"/>
        <end position="746"/>
    </location>
</feature>
<feature type="domain" description="ESF1 RRM" evidence="7">
    <location>
        <begin position="337"/>
        <end position="455"/>
    </location>
</feature>
<dbReference type="Pfam" id="PF08159">
    <property type="entry name" value="NUC153"/>
    <property type="match status" value="1"/>
</dbReference>
<feature type="region of interest" description="Disordered" evidence="5">
    <location>
        <begin position="166"/>
        <end position="333"/>
    </location>
</feature>
<dbReference type="PANTHER" id="PTHR12202:SF0">
    <property type="entry name" value="ESF1 HOMOLOG"/>
    <property type="match status" value="1"/>
</dbReference>
<feature type="compositionally biased region" description="Basic and acidic residues" evidence="5">
    <location>
        <begin position="180"/>
        <end position="218"/>
    </location>
</feature>
<protein>
    <submittedName>
        <fullName evidence="8">Nuc153 domain-containing protein</fullName>
    </submittedName>
</protein>
<evidence type="ECO:0000313" key="8">
    <source>
        <dbReference type="EMBL" id="PHJ23989.1"/>
    </source>
</evidence>
<feature type="compositionally biased region" description="Basic and acidic residues" evidence="5">
    <location>
        <begin position="785"/>
        <end position="794"/>
    </location>
</feature>
<feature type="compositionally biased region" description="Basic and acidic residues" evidence="5">
    <location>
        <begin position="967"/>
        <end position="987"/>
    </location>
</feature>
<dbReference type="InterPro" id="IPR056750">
    <property type="entry name" value="RRM_ESF1"/>
</dbReference>
<dbReference type="AlphaFoldDB" id="A0A2C6L7J8"/>
<feature type="compositionally biased region" description="Basic and acidic residues" evidence="5">
    <location>
        <begin position="383"/>
        <end position="392"/>
    </location>
</feature>
<feature type="region of interest" description="Disordered" evidence="5">
    <location>
        <begin position="684"/>
        <end position="923"/>
    </location>
</feature>
<feature type="compositionally biased region" description="Basic residues" evidence="5">
    <location>
        <begin position="895"/>
        <end position="904"/>
    </location>
</feature>
<comment type="similarity">
    <text evidence="2">Belongs to the ESF1 family.</text>
</comment>
<feature type="compositionally biased region" description="Acidic residues" evidence="5">
    <location>
        <begin position="535"/>
        <end position="544"/>
    </location>
</feature>
<evidence type="ECO:0000259" key="6">
    <source>
        <dbReference type="Pfam" id="PF08159"/>
    </source>
</evidence>
<dbReference type="PANTHER" id="PTHR12202">
    <property type="entry name" value="ESF1 HOMOLOG"/>
    <property type="match status" value="1"/>
</dbReference>
<feature type="compositionally biased region" description="Basic and acidic residues" evidence="5">
    <location>
        <begin position="480"/>
        <end position="489"/>
    </location>
</feature>
<evidence type="ECO:0000256" key="5">
    <source>
        <dbReference type="SAM" id="MobiDB-lite"/>
    </source>
</evidence>
<feature type="region of interest" description="Disordered" evidence="5">
    <location>
        <begin position="426"/>
        <end position="552"/>
    </location>
</feature>
<keyword evidence="9" id="KW-1185">Reference proteome</keyword>
<evidence type="ECO:0000256" key="3">
    <source>
        <dbReference type="ARBA" id="ARBA00023054"/>
    </source>
</evidence>
<comment type="subcellular location">
    <subcellularLocation>
        <location evidence="1">Nucleus</location>
        <location evidence="1">Nucleolus</location>
    </subcellularLocation>
</comment>
<name>A0A2C6L7J8_9APIC</name>
<dbReference type="InterPro" id="IPR039754">
    <property type="entry name" value="Esf1"/>
</dbReference>
<feature type="region of interest" description="Disordered" evidence="5">
    <location>
        <begin position="367"/>
        <end position="404"/>
    </location>
</feature>
<dbReference type="GO" id="GO:0005730">
    <property type="term" value="C:nucleolus"/>
    <property type="evidence" value="ECO:0007669"/>
    <property type="project" value="UniProtKB-SubCell"/>
</dbReference>
<feature type="compositionally biased region" description="Basic and acidic residues" evidence="5">
    <location>
        <begin position="230"/>
        <end position="241"/>
    </location>
</feature>
<gene>
    <name evidence="8" type="ORF">CSUI_002158</name>
</gene>
<reference evidence="8 9" key="1">
    <citation type="journal article" date="2017" name="Int. J. Parasitol.">
        <title>The genome of the protozoan parasite Cystoisospora suis and a reverse vaccinology approach to identify vaccine candidates.</title>
        <authorList>
            <person name="Palmieri N."/>
            <person name="Shrestha A."/>
            <person name="Ruttkowski B."/>
            <person name="Beck T."/>
            <person name="Vogl C."/>
            <person name="Tomley F."/>
            <person name="Blake D.P."/>
            <person name="Joachim A."/>
        </authorList>
    </citation>
    <scope>NUCLEOTIDE SEQUENCE [LARGE SCALE GENOMIC DNA]</scope>
    <source>
        <strain evidence="8 9">Wien I</strain>
    </source>
</reference>
<evidence type="ECO:0000256" key="4">
    <source>
        <dbReference type="ARBA" id="ARBA00023242"/>
    </source>
</evidence>
<feature type="compositionally biased region" description="Acidic residues" evidence="5">
    <location>
        <begin position="688"/>
        <end position="700"/>
    </location>
</feature>
<proteinExistence type="inferred from homology"/>
<evidence type="ECO:0000256" key="1">
    <source>
        <dbReference type="ARBA" id="ARBA00004604"/>
    </source>
</evidence>
<feature type="domain" description="NUC153" evidence="6">
    <location>
        <begin position="993"/>
        <end position="1020"/>
    </location>
</feature>
<organism evidence="8 9">
    <name type="scientific">Cystoisospora suis</name>
    <dbReference type="NCBI Taxonomy" id="483139"/>
    <lineage>
        <taxon>Eukaryota</taxon>
        <taxon>Sar</taxon>
        <taxon>Alveolata</taxon>
        <taxon>Apicomplexa</taxon>
        <taxon>Conoidasida</taxon>
        <taxon>Coccidia</taxon>
        <taxon>Eucoccidiorida</taxon>
        <taxon>Eimeriorina</taxon>
        <taxon>Sarcocystidae</taxon>
        <taxon>Cystoisospora</taxon>
    </lineage>
</organism>
<dbReference type="GO" id="GO:0003723">
    <property type="term" value="F:RNA binding"/>
    <property type="evidence" value="ECO:0007669"/>
    <property type="project" value="TreeGrafter"/>
</dbReference>
<feature type="compositionally biased region" description="Acidic residues" evidence="5">
    <location>
        <begin position="219"/>
        <end position="229"/>
    </location>
</feature>
<dbReference type="RefSeq" id="XP_067925663.1">
    <property type="nucleotide sequence ID" value="XM_068062360.1"/>
</dbReference>
<feature type="compositionally biased region" description="Basic and acidic residues" evidence="5">
    <location>
        <begin position="715"/>
        <end position="728"/>
    </location>
</feature>
<feature type="region of interest" description="Disordered" evidence="5">
    <location>
        <begin position="957"/>
        <end position="987"/>
    </location>
</feature>
<feature type="compositionally biased region" description="Basic and acidic residues" evidence="5">
    <location>
        <begin position="434"/>
        <end position="443"/>
    </location>
</feature>
<keyword evidence="4" id="KW-0539">Nucleus</keyword>
<dbReference type="VEuPathDB" id="ToxoDB:CSUI_002158"/>
<feature type="compositionally biased region" description="Acidic residues" evidence="5">
    <location>
        <begin position="444"/>
        <end position="479"/>
    </location>
</feature>
<comment type="caution">
    <text evidence="8">The sequence shown here is derived from an EMBL/GenBank/DDBJ whole genome shotgun (WGS) entry which is preliminary data.</text>
</comment>
<dbReference type="GO" id="GO:0006364">
    <property type="term" value="P:rRNA processing"/>
    <property type="evidence" value="ECO:0007669"/>
    <property type="project" value="InterPro"/>
</dbReference>
<feature type="compositionally biased region" description="Basic and acidic residues" evidence="5">
    <location>
        <begin position="16"/>
        <end position="25"/>
    </location>
</feature>
<dbReference type="InterPro" id="IPR012580">
    <property type="entry name" value="NUC153"/>
</dbReference>
<feature type="region of interest" description="Disordered" evidence="5">
    <location>
        <begin position="1030"/>
        <end position="1092"/>
    </location>
</feature>
<dbReference type="GeneID" id="94425571"/>
<dbReference type="Pfam" id="PF25121">
    <property type="entry name" value="RRM_ESF1"/>
    <property type="match status" value="2"/>
</dbReference>
<dbReference type="EMBL" id="MIGC01000900">
    <property type="protein sequence ID" value="PHJ23989.1"/>
    <property type="molecule type" value="Genomic_DNA"/>
</dbReference>
<feature type="compositionally biased region" description="Acidic residues" evidence="5">
    <location>
        <begin position="490"/>
        <end position="523"/>
    </location>
</feature>
<feature type="compositionally biased region" description="Acidic residues" evidence="5">
    <location>
        <begin position="838"/>
        <end position="847"/>
    </location>
</feature>
<feature type="compositionally biased region" description="Polar residues" evidence="5">
    <location>
        <begin position="1048"/>
        <end position="1057"/>
    </location>
</feature>
<feature type="compositionally biased region" description="Acidic residues" evidence="5">
    <location>
        <begin position="254"/>
        <end position="296"/>
    </location>
</feature>
<feature type="region of interest" description="Disordered" evidence="5">
    <location>
        <begin position="99"/>
        <end position="154"/>
    </location>
</feature>
<feature type="compositionally biased region" description="Basic and acidic residues" evidence="5">
    <location>
        <begin position="820"/>
        <end position="837"/>
    </location>
</feature>
<feature type="compositionally biased region" description="Low complexity" evidence="5">
    <location>
        <begin position="49"/>
        <end position="63"/>
    </location>
</feature>